<dbReference type="VEuPathDB" id="VectorBase:SSCA006245"/>
<evidence type="ECO:0000256" key="1">
    <source>
        <dbReference type="ARBA" id="ARBA00019080"/>
    </source>
</evidence>
<feature type="domain" description="Origin recognition complex subunit 2 RecA-like" evidence="4">
    <location>
        <begin position="114"/>
        <end position="260"/>
    </location>
</feature>
<dbReference type="PANTHER" id="PTHR14052:SF0">
    <property type="entry name" value="ORIGIN RECOGNITION COMPLEX SUBUNIT 2"/>
    <property type="match status" value="1"/>
</dbReference>
<feature type="compositionally biased region" description="Basic and acidic residues" evidence="3">
    <location>
        <begin position="1"/>
        <end position="10"/>
    </location>
</feature>
<protein>
    <recommendedName>
        <fullName evidence="1 2">Origin recognition complex subunit 2</fullName>
    </recommendedName>
</protein>
<dbReference type="Proteomes" id="UP000616769">
    <property type="component" value="Unassembled WGS sequence"/>
</dbReference>
<comment type="function">
    <text evidence="2">Component of the origin recognition complex (ORC) that binds origins of replication. DNA-binding is ATP-dependent. ORC is required to assemble the pre-replication complex necessary to initiate DNA replication.</text>
</comment>
<dbReference type="GO" id="GO:0006260">
    <property type="term" value="P:DNA replication"/>
    <property type="evidence" value="ECO:0007669"/>
    <property type="project" value="UniProtKB-UniRule"/>
</dbReference>
<dbReference type="EMBL" id="JXLN01010315">
    <property type="protein sequence ID" value="KPM05494.1"/>
    <property type="molecule type" value="Genomic_DNA"/>
</dbReference>
<organism evidence="5 6">
    <name type="scientific">Sarcoptes scabiei</name>
    <name type="common">Itch mite</name>
    <name type="synonym">Acarus scabiei</name>
    <dbReference type="NCBI Taxonomy" id="52283"/>
    <lineage>
        <taxon>Eukaryota</taxon>
        <taxon>Metazoa</taxon>
        <taxon>Ecdysozoa</taxon>
        <taxon>Arthropoda</taxon>
        <taxon>Chelicerata</taxon>
        <taxon>Arachnida</taxon>
        <taxon>Acari</taxon>
        <taxon>Acariformes</taxon>
        <taxon>Sarcoptiformes</taxon>
        <taxon>Astigmata</taxon>
        <taxon>Psoroptidia</taxon>
        <taxon>Sarcoptoidea</taxon>
        <taxon>Sarcoptidae</taxon>
        <taxon>Sarcoptinae</taxon>
        <taxon>Sarcoptes</taxon>
    </lineage>
</organism>
<feature type="non-terminal residue" evidence="5">
    <location>
        <position position="1"/>
    </location>
</feature>
<dbReference type="InterPro" id="IPR007220">
    <property type="entry name" value="ORC2"/>
</dbReference>
<evidence type="ECO:0000256" key="2">
    <source>
        <dbReference type="RuleBase" id="RU368084"/>
    </source>
</evidence>
<dbReference type="PANTHER" id="PTHR14052">
    <property type="entry name" value="ORIGIN RECOGNITION COMPLEX SUBUNIT 2"/>
    <property type="match status" value="1"/>
</dbReference>
<evidence type="ECO:0000256" key="3">
    <source>
        <dbReference type="SAM" id="MobiDB-lite"/>
    </source>
</evidence>
<dbReference type="AlphaFoldDB" id="A0A132A3J3"/>
<evidence type="ECO:0000259" key="4">
    <source>
        <dbReference type="Pfam" id="PF04084"/>
    </source>
</evidence>
<reference evidence="5 6" key="1">
    <citation type="journal article" date="2015" name="Parasit. Vectors">
        <title>Draft genome of the scabies mite.</title>
        <authorList>
            <person name="Rider S.D.Jr."/>
            <person name="Morgan M.S."/>
            <person name="Arlian L.G."/>
        </authorList>
    </citation>
    <scope>NUCLEOTIDE SEQUENCE [LARGE SCALE GENOMIC DNA]</scope>
    <source>
        <strain evidence="5">Arlian Lab</strain>
    </source>
</reference>
<comment type="subunit">
    <text evidence="2">Component of the origin recognition complex (ORC).</text>
</comment>
<comment type="subcellular location">
    <subcellularLocation>
        <location evidence="2">Nucleus</location>
    </subcellularLocation>
</comment>
<feature type="region of interest" description="Disordered" evidence="3">
    <location>
        <begin position="1"/>
        <end position="21"/>
    </location>
</feature>
<dbReference type="InterPro" id="IPR056772">
    <property type="entry name" value="RecA-like_ORC2"/>
</dbReference>
<dbReference type="Pfam" id="PF04084">
    <property type="entry name" value="RecA-like_ORC2"/>
    <property type="match status" value="1"/>
</dbReference>
<evidence type="ECO:0000313" key="6">
    <source>
        <dbReference type="Proteomes" id="UP000616769"/>
    </source>
</evidence>
<sequence length="270" mass="31710">MDTQNDKDRILSSSSKSSRQKHIESDRSIIFNEINDEHSLIERKHLDGISDSYFLNKTNRCSKQSDSKFFELLERINLNSKEFNEIVMEEHRKFRNEFTGISSDPIDLNLLNCLIQSDFNVIIYGYGSKIKILNEFVEKYLLDQHHFVVIKGFSKEISLRQVLIVLNRALENDPQETLILDPDRLIDSLRSRFQCIDRQLFIVIHSIDLLIQDRKGSMKSFLIKLLKTFRSHCHLIGSSDQANQEFLWSNSDIAHLQLHFVPFNTFEPYL</sequence>
<comment type="similarity">
    <text evidence="2">Belongs to the ORC2 family.</text>
</comment>
<keyword evidence="2" id="KW-0539">Nucleus</keyword>
<accession>A0A132A3J3</accession>
<name>A0A132A3J3_SARSC</name>
<comment type="caution">
    <text evidence="5">The sequence shown here is derived from an EMBL/GenBank/DDBJ whole genome shotgun (WGS) entry which is preliminary data.</text>
</comment>
<evidence type="ECO:0000313" key="5">
    <source>
        <dbReference type="EMBL" id="KPM05494.1"/>
    </source>
</evidence>
<dbReference type="GO" id="GO:0005664">
    <property type="term" value="C:nuclear origin of replication recognition complex"/>
    <property type="evidence" value="ECO:0007669"/>
    <property type="project" value="UniProtKB-UniRule"/>
</dbReference>
<proteinExistence type="inferred from homology"/>
<keyword evidence="2" id="KW-0235">DNA replication</keyword>
<dbReference type="OrthoDB" id="20198at2759"/>
<dbReference type="GO" id="GO:0003688">
    <property type="term" value="F:DNA replication origin binding"/>
    <property type="evidence" value="ECO:0007669"/>
    <property type="project" value="UniProtKB-UniRule"/>
</dbReference>
<gene>
    <name evidence="5" type="ORF">QR98_0039580</name>
</gene>